<proteinExistence type="predicted"/>
<dbReference type="Proteomes" id="UP000452141">
    <property type="component" value="Unassembled WGS sequence"/>
</dbReference>
<protein>
    <submittedName>
        <fullName evidence="1">DUF2969 domain-containing protein</fullName>
    </submittedName>
</protein>
<accession>A0A844FLL9</accession>
<comment type="caution">
    <text evidence="1">The sequence shown here is derived from an EMBL/GenBank/DDBJ whole genome shotgun (WGS) entry which is preliminary data.</text>
</comment>
<dbReference type="InterPro" id="IPR021351">
    <property type="entry name" value="DUF2969"/>
</dbReference>
<sequence>MSRKQENIGIEVNELTGRKLPTWEVVVPKKFQIGLIELVDGKYRVTSSKSNSVMYAKTLDAGISDLLAYFTLHEK</sequence>
<reference evidence="1 2" key="1">
    <citation type="submission" date="2019-08" db="EMBL/GenBank/DDBJ databases">
        <title>In-depth cultivation of the pig gut microbiome towards novel bacterial diversity and tailored functional studies.</title>
        <authorList>
            <person name="Wylensek D."/>
            <person name="Hitch T.C.A."/>
            <person name="Clavel T."/>
        </authorList>
    </citation>
    <scope>NUCLEOTIDE SEQUENCE [LARGE SCALE GENOMIC DNA]</scope>
    <source>
        <strain evidence="1 2">WCA-470BD-2E</strain>
    </source>
</reference>
<name>A0A844FLL9_9LACO</name>
<evidence type="ECO:0000313" key="1">
    <source>
        <dbReference type="EMBL" id="MST79451.1"/>
    </source>
</evidence>
<dbReference type="EMBL" id="VUMW01000005">
    <property type="protein sequence ID" value="MST79451.1"/>
    <property type="molecule type" value="Genomic_DNA"/>
</dbReference>
<evidence type="ECO:0000313" key="2">
    <source>
        <dbReference type="Proteomes" id="UP000452141"/>
    </source>
</evidence>
<dbReference type="RefSeq" id="WP_154486514.1">
    <property type="nucleotide sequence ID" value="NZ_JAQYAR010000113.1"/>
</dbReference>
<gene>
    <name evidence="1" type="ORF">FYJ61_02930</name>
</gene>
<dbReference type="AlphaFoldDB" id="A0A844FLL9"/>
<organism evidence="1 2">
    <name type="scientific">Lactobacillus equicursoris</name>
    <dbReference type="NCBI Taxonomy" id="420645"/>
    <lineage>
        <taxon>Bacteria</taxon>
        <taxon>Bacillati</taxon>
        <taxon>Bacillota</taxon>
        <taxon>Bacilli</taxon>
        <taxon>Lactobacillales</taxon>
        <taxon>Lactobacillaceae</taxon>
        <taxon>Lactobacillus</taxon>
    </lineage>
</organism>
<dbReference type="Pfam" id="PF11184">
    <property type="entry name" value="DUF2969"/>
    <property type="match status" value="1"/>
</dbReference>